<dbReference type="Pfam" id="PF02458">
    <property type="entry name" value="Transferase"/>
    <property type="match status" value="1"/>
</dbReference>
<dbReference type="InterPro" id="IPR023213">
    <property type="entry name" value="CAT-like_dom_sf"/>
</dbReference>
<dbReference type="PANTHER" id="PTHR31625">
    <property type="match status" value="1"/>
</dbReference>
<proteinExistence type="predicted"/>
<organism evidence="3 4">
    <name type="scientific">Eleusine coracana subsp. coracana</name>
    <dbReference type="NCBI Taxonomy" id="191504"/>
    <lineage>
        <taxon>Eukaryota</taxon>
        <taxon>Viridiplantae</taxon>
        <taxon>Streptophyta</taxon>
        <taxon>Embryophyta</taxon>
        <taxon>Tracheophyta</taxon>
        <taxon>Spermatophyta</taxon>
        <taxon>Magnoliopsida</taxon>
        <taxon>Liliopsida</taxon>
        <taxon>Poales</taxon>
        <taxon>Poaceae</taxon>
        <taxon>PACMAD clade</taxon>
        <taxon>Chloridoideae</taxon>
        <taxon>Cynodonteae</taxon>
        <taxon>Eleusininae</taxon>
        <taxon>Eleusine</taxon>
    </lineage>
</organism>
<evidence type="ECO:0000313" key="4">
    <source>
        <dbReference type="Proteomes" id="UP001054889"/>
    </source>
</evidence>
<name>A0AAV5DA32_ELECO</name>
<accession>A0AAV5DA32</accession>
<reference evidence="3" key="1">
    <citation type="journal article" date="2018" name="DNA Res.">
        <title>Multiple hybrid de novo genome assembly of finger millet, an orphan allotetraploid crop.</title>
        <authorList>
            <person name="Hatakeyama M."/>
            <person name="Aluri S."/>
            <person name="Balachadran M.T."/>
            <person name="Sivarajan S.R."/>
            <person name="Patrignani A."/>
            <person name="Gruter S."/>
            <person name="Poveda L."/>
            <person name="Shimizu-Inatsugi R."/>
            <person name="Baeten J."/>
            <person name="Francoijs K.J."/>
            <person name="Nataraja K.N."/>
            <person name="Reddy Y.A.N."/>
            <person name="Phadnis S."/>
            <person name="Ravikumar R.L."/>
            <person name="Schlapbach R."/>
            <person name="Sreeman S.M."/>
            <person name="Shimizu K.K."/>
        </authorList>
    </citation>
    <scope>NUCLEOTIDE SEQUENCE</scope>
</reference>
<keyword evidence="2" id="KW-0012">Acyltransferase</keyword>
<dbReference type="Gene3D" id="3.30.559.10">
    <property type="entry name" value="Chloramphenicol acetyltransferase-like domain"/>
    <property type="match status" value="2"/>
</dbReference>
<protein>
    <submittedName>
        <fullName evidence="3">Uncharacterized protein</fullName>
    </submittedName>
</protein>
<dbReference type="AlphaFoldDB" id="A0AAV5DA32"/>
<gene>
    <name evidence="3" type="primary">ga25113</name>
    <name evidence="3" type="ORF">PR202_ga25113</name>
</gene>
<keyword evidence="4" id="KW-1185">Reference proteome</keyword>
<evidence type="ECO:0000313" key="3">
    <source>
        <dbReference type="EMBL" id="GJN07293.1"/>
    </source>
</evidence>
<dbReference type="GO" id="GO:0016747">
    <property type="term" value="F:acyltransferase activity, transferring groups other than amino-acyl groups"/>
    <property type="evidence" value="ECO:0007669"/>
    <property type="project" value="UniProtKB-ARBA"/>
</dbReference>
<dbReference type="InterPro" id="IPR051504">
    <property type="entry name" value="Plant_metabolite_acyltrans"/>
</dbReference>
<dbReference type="Proteomes" id="UP001054889">
    <property type="component" value="Unassembled WGS sequence"/>
</dbReference>
<sequence length="280" mass="30288">MNHMAMDGRGFFQFLEMWAAAAKGDDVVAGKTTDPVLHDRRLLPFEYDDEQVGVYLQHVAPGLPRMMQENHNAPPLSCRNFTFTASALCHLKELLANVEDTGTKKPSTFVALGAHAWVSIAKCRGFTDGARVFAAFPADCRSLLSPPVPDGYAGNCVTTCLISLTGEELTGPDGLARASSCIRTAIAEVKRDPLAHWRDWFAKVEEIAPGPMVILTGSPTLTCFGMDFGFGRPARSDLASIHQDNQVVMSAGRDDGSVQVSVAITADWMPALTEIFKVDA</sequence>
<reference evidence="3" key="2">
    <citation type="submission" date="2021-12" db="EMBL/GenBank/DDBJ databases">
        <title>Resequencing data analysis of finger millet.</title>
        <authorList>
            <person name="Hatakeyama M."/>
            <person name="Aluri S."/>
            <person name="Balachadran M.T."/>
            <person name="Sivarajan S.R."/>
            <person name="Poveda L."/>
            <person name="Shimizu-Inatsugi R."/>
            <person name="Schlapbach R."/>
            <person name="Sreeman S.M."/>
            <person name="Shimizu K.K."/>
        </authorList>
    </citation>
    <scope>NUCLEOTIDE SEQUENCE</scope>
</reference>
<comment type="caution">
    <text evidence="3">The sequence shown here is derived from an EMBL/GenBank/DDBJ whole genome shotgun (WGS) entry which is preliminary data.</text>
</comment>
<dbReference type="EMBL" id="BQKI01000013">
    <property type="protein sequence ID" value="GJN07293.1"/>
    <property type="molecule type" value="Genomic_DNA"/>
</dbReference>
<evidence type="ECO:0000256" key="1">
    <source>
        <dbReference type="ARBA" id="ARBA00022679"/>
    </source>
</evidence>
<keyword evidence="1" id="KW-0808">Transferase</keyword>
<evidence type="ECO:0000256" key="2">
    <source>
        <dbReference type="ARBA" id="ARBA00023315"/>
    </source>
</evidence>